<protein>
    <recommendedName>
        <fullName evidence="10 11">UDP-N-acetylmuramoyl-tripeptide--D-alanyl-D-alanine ligase</fullName>
        <ecNumber evidence="10 11">6.3.2.10</ecNumber>
    </recommendedName>
    <alternativeName>
        <fullName evidence="10">D-alanyl-D-alanine-adding enzyme</fullName>
    </alternativeName>
</protein>
<keyword evidence="1 10" id="KW-0963">Cytoplasm</keyword>
<dbReference type="GO" id="GO:0047480">
    <property type="term" value="F:UDP-N-acetylmuramoyl-tripeptide-D-alanyl-D-alanine ligase activity"/>
    <property type="evidence" value="ECO:0007669"/>
    <property type="project" value="UniProtKB-UniRule"/>
</dbReference>
<evidence type="ECO:0000256" key="8">
    <source>
        <dbReference type="ARBA" id="ARBA00023306"/>
    </source>
</evidence>
<dbReference type="GO" id="GO:0008360">
    <property type="term" value="P:regulation of cell shape"/>
    <property type="evidence" value="ECO:0007669"/>
    <property type="project" value="UniProtKB-KW"/>
</dbReference>
<feature type="domain" description="Mur ligase C-terminal" evidence="12">
    <location>
        <begin position="310"/>
        <end position="422"/>
    </location>
</feature>
<evidence type="ECO:0000259" key="12">
    <source>
        <dbReference type="Pfam" id="PF02875"/>
    </source>
</evidence>
<dbReference type="GO" id="GO:0071555">
    <property type="term" value="P:cell wall organization"/>
    <property type="evidence" value="ECO:0007669"/>
    <property type="project" value="UniProtKB-KW"/>
</dbReference>
<dbReference type="AlphaFoldDB" id="A0A6J4I340"/>
<dbReference type="Pfam" id="PF02875">
    <property type="entry name" value="Mur_ligase_C"/>
    <property type="match status" value="1"/>
</dbReference>
<keyword evidence="7 10" id="KW-0573">Peptidoglycan synthesis</keyword>
<comment type="similarity">
    <text evidence="10">Belongs to the MurCDEF family. MurF subfamily.</text>
</comment>
<dbReference type="HAMAP" id="MF_02019">
    <property type="entry name" value="MurF"/>
    <property type="match status" value="1"/>
</dbReference>
<dbReference type="InterPro" id="IPR036615">
    <property type="entry name" value="Mur_ligase_C_dom_sf"/>
</dbReference>
<evidence type="ECO:0000256" key="7">
    <source>
        <dbReference type="ARBA" id="ARBA00022984"/>
    </source>
</evidence>
<dbReference type="GO" id="GO:0005524">
    <property type="term" value="F:ATP binding"/>
    <property type="evidence" value="ECO:0007669"/>
    <property type="project" value="UniProtKB-UniRule"/>
</dbReference>
<evidence type="ECO:0000256" key="10">
    <source>
        <dbReference type="HAMAP-Rule" id="MF_02019"/>
    </source>
</evidence>
<reference evidence="14" key="1">
    <citation type="submission" date="2020-02" db="EMBL/GenBank/DDBJ databases">
        <authorList>
            <person name="Meier V. D."/>
        </authorList>
    </citation>
    <scope>NUCLEOTIDE SEQUENCE</scope>
    <source>
        <strain evidence="14">AVDCRST_MAG76</strain>
    </source>
</reference>
<evidence type="ECO:0000256" key="6">
    <source>
        <dbReference type="ARBA" id="ARBA00022960"/>
    </source>
</evidence>
<dbReference type="EMBL" id="CADCSZ010000107">
    <property type="protein sequence ID" value="CAA9240919.1"/>
    <property type="molecule type" value="Genomic_DNA"/>
</dbReference>
<dbReference type="SUPFAM" id="SSF53623">
    <property type="entry name" value="MurD-like peptide ligases, catalytic domain"/>
    <property type="match status" value="1"/>
</dbReference>
<dbReference type="GO" id="GO:0005737">
    <property type="term" value="C:cytoplasm"/>
    <property type="evidence" value="ECO:0007669"/>
    <property type="project" value="UniProtKB-SubCell"/>
</dbReference>
<dbReference type="InterPro" id="IPR036565">
    <property type="entry name" value="Mur-like_cat_sf"/>
</dbReference>
<dbReference type="InterPro" id="IPR013221">
    <property type="entry name" value="Mur_ligase_cen"/>
</dbReference>
<accession>A0A6J4I340</accession>
<comment type="pathway">
    <text evidence="10 11">Cell wall biogenesis; peptidoglycan biosynthesis.</text>
</comment>
<dbReference type="SUPFAM" id="SSF63418">
    <property type="entry name" value="MurE/MurF N-terminal domain"/>
    <property type="match status" value="1"/>
</dbReference>
<dbReference type="Gene3D" id="3.40.1390.10">
    <property type="entry name" value="MurE/MurF, N-terminal domain"/>
    <property type="match status" value="1"/>
</dbReference>
<dbReference type="Pfam" id="PF08245">
    <property type="entry name" value="Mur_ligase_M"/>
    <property type="match status" value="1"/>
</dbReference>
<keyword evidence="6 10" id="KW-0133">Cell shape</keyword>
<name>A0A6J4I340_9ACTN</name>
<keyword evidence="5 10" id="KW-0067">ATP-binding</keyword>
<dbReference type="SUPFAM" id="SSF53244">
    <property type="entry name" value="MurD-like peptide ligases, peptide-binding domain"/>
    <property type="match status" value="1"/>
</dbReference>
<comment type="function">
    <text evidence="10 11">Involved in cell wall formation. Catalyzes the final step in the synthesis of UDP-N-acetylmuramoyl-pentapeptide, the precursor of murein.</text>
</comment>
<dbReference type="InterPro" id="IPR051046">
    <property type="entry name" value="MurCDEF_CellWall_CoF430Synth"/>
</dbReference>
<dbReference type="Gene3D" id="3.40.1190.10">
    <property type="entry name" value="Mur-like, catalytic domain"/>
    <property type="match status" value="1"/>
</dbReference>
<keyword evidence="4 10" id="KW-0547">Nucleotide-binding</keyword>
<feature type="domain" description="Mur ligase central" evidence="13">
    <location>
        <begin position="102"/>
        <end position="287"/>
    </location>
</feature>
<dbReference type="Gene3D" id="3.90.190.20">
    <property type="entry name" value="Mur ligase, C-terminal domain"/>
    <property type="match status" value="1"/>
</dbReference>
<evidence type="ECO:0000313" key="14">
    <source>
        <dbReference type="EMBL" id="CAA9240919.1"/>
    </source>
</evidence>
<sequence>MRLRAAALASACGGVLHGADVEVDGASNDTRSLRPGQLFVPVVAERDGHDFIAAALAGGAAAYLTARPPVGGTAIRVDDTAAALLSCGRLARDSLPDRVVGVTGSVGKTSVKDLLAAALAGTLRTAASERSFNNELGVPMTLLGAPDGTEAVVLEMGARGAGHIRRLCEVGRPTVGVVTSVAAVHTELFGSLDEVAAGKGELVESLPPSGTAVLNADDERVAAMAGRTTARVLSYGDSGEVRADQVACDDELRPSFRLRTPWGSAPVGLAVRGVHQVGNALAAAAAALACGVPLDAAADGLGRAVLSPLRMDLQRTQSGAIVLNDAYNANPTSMAAALRALAALPGRGRRIAVLGPMAELAEPACAHAEVASLAAELGVEVIAAATHLYGPDPAEDPVVAVGPLGRGDAVLVKASRAAGLERVAEALLST</sequence>
<evidence type="ECO:0000256" key="3">
    <source>
        <dbReference type="ARBA" id="ARBA00022618"/>
    </source>
</evidence>
<evidence type="ECO:0000256" key="1">
    <source>
        <dbReference type="ARBA" id="ARBA00022490"/>
    </source>
</evidence>
<gene>
    <name evidence="10" type="primary">murF</name>
    <name evidence="14" type="ORF">AVDCRST_MAG76-1766</name>
</gene>
<organism evidence="14">
    <name type="scientific">uncultured Acidimicrobiales bacterium</name>
    <dbReference type="NCBI Taxonomy" id="310071"/>
    <lineage>
        <taxon>Bacteria</taxon>
        <taxon>Bacillati</taxon>
        <taxon>Actinomycetota</taxon>
        <taxon>Acidimicrobiia</taxon>
        <taxon>Acidimicrobiales</taxon>
        <taxon>environmental samples</taxon>
    </lineage>
</organism>
<dbReference type="EC" id="6.3.2.10" evidence="10 11"/>
<evidence type="ECO:0000256" key="4">
    <source>
        <dbReference type="ARBA" id="ARBA00022741"/>
    </source>
</evidence>
<dbReference type="InterPro" id="IPR005863">
    <property type="entry name" value="UDP-N-AcMur_synth"/>
</dbReference>
<dbReference type="PANTHER" id="PTHR43024:SF1">
    <property type="entry name" value="UDP-N-ACETYLMURAMOYL-TRIPEPTIDE--D-ALANYL-D-ALANINE LIGASE"/>
    <property type="match status" value="1"/>
</dbReference>
<comment type="subcellular location">
    <subcellularLocation>
        <location evidence="10 11">Cytoplasm</location>
    </subcellularLocation>
</comment>
<dbReference type="GO" id="GO:0051301">
    <property type="term" value="P:cell division"/>
    <property type="evidence" value="ECO:0007669"/>
    <property type="project" value="UniProtKB-KW"/>
</dbReference>
<evidence type="ECO:0000256" key="2">
    <source>
        <dbReference type="ARBA" id="ARBA00022598"/>
    </source>
</evidence>
<comment type="catalytic activity">
    <reaction evidence="10 11">
        <text>D-alanyl-D-alanine + UDP-N-acetyl-alpha-D-muramoyl-L-alanyl-gamma-D-glutamyl-meso-2,6-diaminopimelate + ATP = UDP-N-acetyl-alpha-D-muramoyl-L-alanyl-gamma-D-glutamyl-meso-2,6-diaminopimeloyl-D-alanyl-D-alanine + ADP + phosphate + H(+)</text>
        <dbReference type="Rhea" id="RHEA:28374"/>
        <dbReference type="ChEBI" id="CHEBI:15378"/>
        <dbReference type="ChEBI" id="CHEBI:30616"/>
        <dbReference type="ChEBI" id="CHEBI:43474"/>
        <dbReference type="ChEBI" id="CHEBI:57822"/>
        <dbReference type="ChEBI" id="CHEBI:61386"/>
        <dbReference type="ChEBI" id="CHEBI:83905"/>
        <dbReference type="ChEBI" id="CHEBI:456216"/>
        <dbReference type="EC" id="6.3.2.10"/>
    </reaction>
</comment>
<keyword evidence="2 10" id="KW-0436">Ligase</keyword>
<dbReference type="InterPro" id="IPR035911">
    <property type="entry name" value="MurE/MurF_N"/>
</dbReference>
<dbReference type="InterPro" id="IPR004101">
    <property type="entry name" value="Mur_ligase_C"/>
</dbReference>
<keyword evidence="9 10" id="KW-0961">Cell wall biogenesis/degradation</keyword>
<feature type="binding site" evidence="10">
    <location>
        <begin position="104"/>
        <end position="110"/>
    </location>
    <ligand>
        <name>ATP</name>
        <dbReference type="ChEBI" id="CHEBI:30616"/>
    </ligand>
</feature>
<dbReference type="UniPathway" id="UPA00219"/>
<dbReference type="NCBIfam" id="TIGR01143">
    <property type="entry name" value="murF"/>
    <property type="match status" value="1"/>
</dbReference>
<evidence type="ECO:0000256" key="11">
    <source>
        <dbReference type="RuleBase" id="RU004136"/>
    </source>
</evidence>
<keyword evidence="8 10" id="KW-0131">Cell cycle</keyword>
<keyword evidence="3 10" id="KW-0132">Cell division</keyword>
<evidence type="ECO:0000259" key="13">
    <source>
        <dbReference type="Pfam" id="PF08245"/>
    </source>
</evidence>
<proteinExistence type="inferred from homology"/>
<evidence type="ECO:0000256" key="9">
    <source>
        <dbReference type="ARBA" id="ARBA00023316"/>
    </source>
</evidence>
<dbReference type="PANTHER" id="PTHR43024">
    <property type="entry name" value="UDP-N-ACETYLMURAMOYL-TRIPEPTIDE--D-ALANYL-D-ALANINE LIGASE"/>
    <property type="match status" value="1"/>
</dbReference>
<dbReference type="GO" id="GO:0009252">
    <property type="term" value="P:peptidoglycan biosynthetic process"/>
    <property type="evidence" value="ECO:0007669"/>
    <property type="project" value="UniProtKB-UniRule"/>
</dbReference>
<evidence type="ECO:0000256" key="5">
    <source>
        <dbReference type="ARBA" id="ARBA00022840"/>
    </source>
</evidence>